<feature type="compositionally biased region" description="Low complexity" evidence="1">
    <location>
        <begin position="158"/>
        <end position="172"/>
    </location>
</feature>
<keyword evidence="4" id="KW-1185">Reference proteome</keyword>
<protein>
    <recommendedName>
        <fullName evidence="2">DUF7730 domain-containing protein</fullName>
    </recommendedName>
</protein>
<sequence>MKKRFTYSKKDKARSHKNEDRSTPEDEDGSRKRRKTDSPSETSSFVSVPTISSTASSIRAKSSALFKRGSQMFSGPASITPDDAEVDVTPRARKSLSSLFDKAIQGGRTAQLQTSQQPKIHGSREEFVRTVEVRKREPKSTQTSGSYLPTPPSEVQRLRSNGTGSSNSSGLGALTKSSMTSATYDGSSETTDLSREPSKSKTQKQPYVPKIYAARRTPHPGADLYGDPLPKRSQELQLWSTNQSKSPFLRLPEEVRARIYAYILGGRTITIGYETYRRVEAVDEAAKAVPIFRYCCAIYSQRNVNPFGNQPPFVNVMYKYTPLNNICRQLYHETATLPFMLNTLAFSTHNVMFNFLYLEQRLSREQRDAITSITLQNALPMANFLVYMRKLQKVVLVDGFADNQKGTYKVTRVKGKAPKLLNTRHVWGG</sequence>
<reference evidence="3" key="1">
    <citation type="journal article" date="2020" name="Stud. Mycol.">
        <title>101 Dothideomycetes genomes: a test case for predicting lifestyles and emergence of pathogens.</title>
        <authorList>
            <person name="Haridas S."/>
            <person name="Albert R."/>
            <person name="Binder M."/>
            <person name="Bloem J."/>
            <person name="Labutti K."/>
            <person name="Salamov A."/>
            <person name="Andreopoulos B."/>
            <person name="Baker S."/>
            <person name="Barry K."/>
            <person name="Bills G."/>
            <person name="Bluhm B."/>
            <person name="Cannon C."/>
            <person name="Castanera R."/>
            <person name="Culley D."/>
            <person name="Daum C."/>
            <person name="Ezra D."/>
            <person name="Gonzalez J."/>
            <person name="Henrissat B."/>
            <person name="Kuo A."/>
            <person name="Liang C."/>
            <person name="Lipzen A."/>
            <person name="Lutzoni F."/>
            <person name="Magnuson J."/>
            <person name="Mondo S."/>
            <person name="Nolan M."/>
            <person name="Ohm R."/>
            <person name="Pangilinan J."/>
            <person name="Park H.-J."/>
            <person name="Ramirez L."/>
            <person name="Alfaro M."/>
            <person name="Sun H."/>
            <person name="Tritt A."/>
            <person name="Yoshinaga Y."/>
            <person name="Zwiers L.-H."/>
            <person name="Turgeon B."/>
            <person name="Goodwin S."/>
            <person name="Spatafora J."/>
            <person name="Crous P."/>
            <person name="Grigoriev I."/>
        </authorList>
    </citation>
    <scope>NUCLEOTIDE SEQUENCE</scope>
    <source>
        <strain evidence="3">CBS 183.55</strain>
    </source>
</reference>
<accession>A0A6A5S4J5</accession>
<dbReference type="Proteomes" id="UP000800082">
    <property type="component" value="Unassembled WGS sequence"/>
</dbReference>
<feature type="compositionally biased region" description="Basic residues" evidence="1">
    <location>
        <begin position="1"/>
        <end position="15"/>
    </location>
</feature>
<feature type="compositionally biased region" description="Low complexity" evidence="1">
    <location>
        <begin position="50"/>
        <end position="59"/>
    </location>
</feature>
<dbReference type="PANTHER" id="PTHR38790">
    <property type="entry name" value="2EXR DOMAIN-CONTAINING PROTEIN-RELATED"/>
    <property type="match status" value="1"/>
</dbReference>
<evidence type="ECO:0000259" key="2">
    <source>
        <dbReference type="Pfam" id="PF24864"/>
    </source>
</evidence>
<dbReference type="OrthoDB" id="5413827at2759"/>
<evidence type="ECO:0000256" key="1">
    <source>
        <dbReference type="SAM" id="MobiDB-lite"/>
    </source>
</evidence>
<feature type="compositionally biased region" description="Polar residues" evidence="1">
    <location>
        <begin position="39"/>
        <end position="49"/>
    </location>
</feature>
<feature type="domain" description="DUF7730" evidence="2">
    <location>
        <begin position="242"/>
        <end position="382"/>
    </location>
</feature>
<organism evidence="3 4">
    <name type="scientific">Didymella exigua CBS 183.55</name>
    <dbReference type="NCBI Taxonomy" id="1150837"/>
    <lineage>
        <taxon>Eukaryota</taxon>
        <taxon>Fungi</taxon>
        <taxon>Dikarya</taxon>
        <taxon>Ascomycota</taxon>
        <taxon>Pezizomycotina</taxon>
        <taxon>Dothideomycetes</taxon>
        <taxon>Pleosporomycetidae</taxon>
        <taxon>Pleosporales</taxon>
        <taxon>Pleosporineae</taxon>
        <taxon>Didymellaceae</taxon>
        <taxon>Didymella</taxon>
    </lineage>
</organism>
<feature type="region of interest" description="Disordered" evidence="1">
    <location>
        <begin position="106"/>
        <end position="207"/>
    </location>
</feature>
<dbReference type="RefSeq" id="XP_033454622.1">
    <property type="nucleotide sequence ID" value="XM_033594812.1"/>
</dbReference>
<feature type="region of interest" description="Disordered" evidence="1">
    <location>
        <begin position="1"/>
        <end position="59"/>
    </location>
</feature>
<feature type="compositionally biased region" description="Polar residues" evidence="1">
    <location>
        <begin position="175"/>
        <end position="191"/>
    </location>
</feature>
<evidence type="ECO:0000313" key="4">
    <source>
        <dbReference type="Proteomes" id="UP000800082"/>
    </source>
</evidence>
<name>A0A6A5S4J5_9PLEO</name>
<dbReference type="PANTHER" id="PTHR38790:SF4">
    <property type="entry name" value="2EXR DOMAIN-CONTAINING PROTEIN"/>
    <property type="match status" value="1"/>
</dbReference>
<proteinExistence type="predicted"/>
<feature type="region of interest" description="Disordered" evidence="1">
    <location>
        <begin position="71"/>
        <end position="90"/>
    </location>
</feature>
<feature type="compositionally biased region" description="Polar residues" evidence="1">
    <location>
        <begin position="108"/>
        <end position="118"/>
    </location>
</feature>
<dbReference type="AlphaFoldDB" id="A0A6A5S4J5"/>
<feature type="compositionally biased region" description="Basic and acidic residues" evidence="1">
    <location>
        <begin position="122"/>
        <end position="139"/>
    </location>
</feature>
<dbReference type="Pfam" id="PF24864">
    <property type="entry name" value="DUF7730"/>
    <property type="match status" value="1"/>
</dbReference>
<dbReference type="EMBL" id="ML978956">
    <property type="protein sequence ID" value="KAF1934374.1"/>
    <property type="molecule type" value="Genomic_DNA"/>
</dbReference>
<dbReference type="GeneID" id="54352480"/>
<evidence type="ECO:0000313" key="3">
    <source>
        <dbReference type="EMBL" id="KAF1934374.1"/>
    </source>
</evidence>
<dbReference type="InterPro" id="IPR056632">
    <property type="entry name" value="DUF7730"/>
</dbReference>
<gene>
    <name evidence="3" type="ORF">M421DRAFT_503</name>
</gene>